<accession>A0A4S2B6S0</accession>
<dbReference type="Proteomes" id="UP000310532">
    <property type="component" value="Unassembled WGS sequence"/>
</dbReference>
<proteinExistence type="predicted"/>
<organism evidence="1 2">
    <name type="scientific">Bacteroides muris</name>
    <name type="common">ex Afrizal et al. 2022</name>
    <dbReference type="NCBI Taxonomy" id="2516960"/>
    <lineage>
        <taxon>Bacteria</taxon>
        <taxon>Pseudomonadati</taxon>
        <taxon>Bacteroidota</taxon>
        <taxon>Bacteroidia</taxon>
        <taxon>Bacteroidales</taxon>
        <taxon>Bacteroidaceae</taxon>
        <taxon>Bacteroides</taxon>
    </lineage>
</organism>
<dbReference type="RefSeq" id="WP_136008635.1">
    <property type="nucleotide sequence ID" value="NZ_SRYZ01000001.1"/>
</dbReference>
<gene>
    <name evidence="1" type="ORF">E5355_00005</name>
</gene>
<protein>
    <submittedName>
        <fullName evidence="1">Uncharacterized protein</fullName>
    </submittedName>
</protein>
<reference evidence="1 2" key="1">
    <citation type="submission" date="2019-04" db="EMBL/GenBank/DDBJ databases">
        <title>Microbes associate with the intestines of laboratory mice.</title>
        <authorList>
            <person name="Navarre W."/>
            <person name="Wong E."/>
            <person name="Huang K."/>
            <person name="Tropini C."/>
            <person name="Ng K."/>
            <person name="Yu B."/>
        </authorList>
    </citation>
    <scope>NUCLEOTIDE SEQUENCE [LARGE SCALE GENOMIC DNA]</scope>
    <source>
        <strain evidence="1 2">NM69_E16B</strain>
    </source>
</reference>
<evidence type="ECO:0000313" key="2">
    <source>
        <dbReference type="Proteomes" id="UP000310532"/>
    </source>
</evidence>
<name>A0A4S2B6S0_9BACE</name>
<sequence>MFDYKEIERTIKDNHLPFQEIGDVDKEILIQRLYDTFVIGNPRALWLKFKYVPYSIDCNMEDPYFHLLDIIDKNIVFYFFIDYWNRDFIVYKARMSDIHIFIGDCEGLDEYYLVTEDFMELYSIIILR</sequence>
<keyword evidence="2" id="KW-1185">Reference proteome</keyword>
<evidence type="ECO:0000313" key="1">
    <source>
        <dbReference type="EMBL" id="TGY09593.1"/>
    </source>
</evidence>
<dbReference type="EMBL" id="SRYZ01000001">
    <property type="protein sequence ID" value="TGY09593.1"/>
    <property type="molecule type" value="Genomic_DNA"/>
</dbReference>
<comment type="caution">
    <text evidence="1">The sequence shown here is derived from an EMBL/GenBank/DDBJ whole genome shotgun (WGS) entry which is preliminary data.</text>
</comment>
<dbReference type="AlphaFoldDB" id="A0A4S2B6S0"/>